<feature type="transmembrane region" description="Helical" evidence="8">
    <location>
        <begin position="12"/>
        <end position="30"/>
    </location>
</feature>
<dbReference type="InterPro" id="IPR007305">
    <property type="entry name" value="Vesicle_transpt_Got1/SFT2"/>
</dbReference>
<dbReference type="OMA" id="CDARVWR"/>
<feature type="transmembrane region" description="Helical" evidence="8">
    <location>
        <begin position="36"/>
        <end position="56"/>
    </location>
</feature>
<dbReference type="GO" id="GO:0005783">
    <property type="term" value="C:endoplasmic reticulum"/>
    <property type="evidence" value="ECO:0007669"/>
    <property type="project" value="TreeGrafter"/>
</dbReference>
<dbReference type="Pfam" id="PF04178">
    <property type="entry name" value="Got1"/>
    <property type="match status" value="1"/>
</dbReference>
<dbReference type="GO" id="GO:0005829">
    <property type="term" value="C:cytosol"/>
    <property type="evidence" value="ECO:0007669"/>
    <property type="project" value="GOC"/>
</dbReference>
<keyword evidence="2 8" id="KW-0812">Transmembrane</keyword>
<keyword evidence="3 8" id="KW-1133">Transmembrane helix</keyword>
<keyword evidence="5 8" id="KW-0472">Membrane</keyword>
<dbReference type="GeneTree" id="ENSGT00390000014507"/>
<dbReference type="PANTHER" id="PTHR21493">
    <property type="entry name" value="CGI-141-RELATED/LIPASE CONTAINING PROTEIN"/>
    <property type="match status" value="1"/>
</dbReference>
<dbReference type="Proteomes" id="UP000314986">
    <property type="component" value="Unassembled WGS sequence"/>
</dbReference>
<evidence type="ECO:0000256" key="5">
    <source>
        <dbReference type="ARBA" id="ARBA00023136"/>
    </source>
</evidence>
<keyword evidence="10" id="KW-1185">Reference proteome</keyword>
<dbReference type="GO" id="GO:0042147">
    <property type="term" value="P:retrograde transport, endosome to Golgi"/>
    <property type="evidence" value="ECO:0007669"/>
    <property type="project" value="InterPro"/>
</dbReference>
<dbReference type="PANTHER" id="PTHR21493:SF245">
    <property type="entry name" value="VESICLE TRANSPORT PROTEIN GOT1A"/>
    <property type="match status" value="1"/>
</dbReference>
<dbReference type="AlphaFoldDB" id="A0A4W3J6D3"/>
<evidence type="ECO:0000256" key="3">
    <source>
        <dbReference type="ARBA" id="ARBA00022989"/>
    </source>
</evidence>
<evidence type="ECO:0000256" key="7">
    <source>
        <dbReference type="ARBA" id="ARBA00025799"/>
    </source>
</evidence>
<evidence type="ECO:0000313" key="9">
    <source>
        <dbReference type="Ensembl" id="ENSCMIP00000037662.1"/>
    </source>
</evidence>
<comment type="function">
    <text evidence="6">May be involved in fusion of ER-derived transport vesicles with the Golgi complex.</text>
</comment>
<evidence type="ECO:0000313" key="10">
    <source>
        <dbReference type="Proteomes" id="UP000314986"/>
    </source>
</evidence>
<reference evidence="9" key="4">
    <citation type="submission" date="2025-08" db="UniProtKB">
        <authorList>
            <consortium name="Ensembl"/>
        </authorList>
    </citation>
    <scope>IDENTIFICATION</scope>
</reference>
<reference evidence="10" key="1">
    <citation type="journal article" date="2006" name="Science">
        <title>Ancient noncoding elements conserved in the human genome.</title>
        <authorList>
            <person name="Venkatesh B."/>
            <person name="Kirkness E.F."/>
            <person name="Loh Y.H."/>
            <person name="Halpern A.L."/>
            <person name="Lee A.P."/>
            <person name="Johnson J."/>
            <person name="Dandona N."/>
            <person name="Viswanathan L.D."/>
            <person name="Tay A."/>
            <person name="Venter J.C."/>
            <person name="Strausberg R.L."/>
            <person name="Brenner S."/>
        </authorList>
    </citation>
    <scope>NUCLEOTIDE SEQUENCE [LARGE SCALE GENOMIC DNA]</scope>
</reference>
<gene>
    <name evidence="9" type="primary">LOC103182444</name>
</gene>
<dbReference type="InterPro" id="IPR045176">
    <property type="entry name" value="Got1"/>
</dbReference>
<organism evidence="9 10">
    <name type="scientific">Callorhinchus milii</name>
    <name type="common">Ghost shark</name>
    <dbReference type="NCBI Taxonomy" id="7868"/>
    <lineage>
        <taxon>Eukaryota</taxon>
        <taxon>Metazoa</taxon>
        <taxon>Chordata</taxon>
        <taxon>Craniata</taxon>
        <taxon>Vertebrata</taxon>
        <taxon>Chondrichthyes</taxon>
        <taxon>Holocephali</taxon>
        <taxon>Chimaeriformes</taxon>
        <taxon>Callorhinchidae</taxon>
        <taxon>Callorhinchus</taxon>
    </lineage>
</organism>
<dbReference type="GO" id="GO:0000139">
    <property type="term" value="C:Golgi membrane"/>
    <property type="evidence" value="ECO:0007669"/>
    <property type="project" value="UniProtKB-SubCell"/>
</dbReference>
<dbReference type="Ensembl" id="ENSCMIT00000038206.1">
    <property type="protein sequence ID" value="ENSCMIP00000037662.1"/>
    <property type="gene ID" value="ENSCMIG00000015824.1"/>
</dbReference>
<reference evidence="9" key="5">
    <citation type="submission" date="2025-09" db="UniProtKB">
        <authorList>
            <consortium name="Ensembl"/>
        </authorList>
    </citation>
    <scope>IDENTIFICATION</scope>
</reference>
<dbReference type="STRING" id="7868.ENSCMIP00000037662"/>
<evidence type="ECO:0000256" key="4">
    <source>
        <dbReference type="ARBA" id="ARBA00023034"/>
    </source>
</evidence>
<keyword evidence="4" id="KW-0333">Golgi apparatus</keyword>
<dbReference type="InParanoid" id="A0A4W3J6D3"/>
<proteinExistence type="inferred from homology"/>
<dbReference type="GO" id="GO:0006888">
    <property type="term" value="P:endoplasmic reticulum to Golgi vesicle-mediated transport"/>
    <property type="evidence" value="ECO:0007669"/>
    <property type="project" value="InterPro"/>
</dbReference>
<feature type="transmembrane region" description="Helical" evidence="8">
    <location>
        <begin position="68"/>
        <end position="89"/>
    </location>
</feature>
<reference evidence="10" key="3">
    <citation type="journal article" date="2014" name="Nature">
        <title>Elephant shark genome provides unique insights into gnathostome evolution.</title>
        <authorList>
            <consortium name="International Elephant Shark Genome Sequencing Consortium"/>
            <person name="Venkatesh B."/>
            <person name="Lee A.P."/>
            <person name="Ravi V."/>
            <person name="Maurya A.K."/>
            <person name="Lian M.M."/>
            <person name="Swann J.B."/>
            <person name="Ohta Y."/>
            <person name="Flajnik M.F."/>
            <person name="Sutoh Y."/>
            <person name="Kasahara M."/>
            <person name="Hoon S."/>
            <person name="Gangu V."/>
            <person name="Roy S.W."/>
            <person name="Irimia M."/>
            <person name="Korzh V."/>
            <person name="Kondrychyn I."/>
            <person name="Lim Z.W."/>
            <person name="Tay B.H."/>
            <person name="Tohari S."/>
            <person name="Kong K.W."/>
            <person name="Ho S."/>
            <person name="Lorente-Galdos B."/>
            <person name="Quilez J."/>
            <person name="Marques-Bonet T."/>
            <person name="Raney B.J."/>
            <person name="Ingham P.W."/>
            <person name="Tay A."/>
            <person name="Hillier L.W."/>
            <person name="Minx P."/>
            <person name="Boehm T."/>
            <person name="Wilson R.K."/>
            <person name="Brenner S."/>
            <person name="Warren W.C."/>
        </authorList>
    </citation>
    <scope>NUCLEOTIDE SEQUENCE [LARGE SCALE GENOMIC DNA]</scope>
</reference>
<evidence type="ECO:0000256" key="8">
    <source>
        <dbReference type="SAM" id="Phobius"/>
    </source>
</evidence>
<evidence type="ECO:0000256" key="1">
    <source>
        <dbReference type="ARBA" id="ARBA00004653"/>
    </source>
</evidence>
<evidence type="ECO:0000256" key="6">
    <source>
        <dbReference type="ARBA" id="ARBA00024660"/>
    </source>
</evidence>
<evidence type="ECO:0000256" key="2">
    <source>
        <dbReference type="ARBA" id="ARBA00022692"/>
    </source>
</evidence>
<reference evidence="10" key="2">
    <citation type="journal article" date="2007" name="PLoS Biol.">
        <title>Survey sequencing and comparative analysis of the elephant shark (Callorhinchus milii) genome.</title>
        <authorList>
            <person name="Venkatesh B."/>
            <person name="Kirkness E.F."/>
            <person name="Loh Y.H."/>
            <person name="Halpern A.L."/>
            <person name="Lee A.P."/>
            <person name="Johnson J."/>
            <person name="Dandona N."/>
            <person name="Viswanathan L.D."/>
            <person name="Tay A."/>
            <person name="Venter J.C."/>
            <person name="Strausberg R.L."/>
            <person name="Brenner S."/>
        </authorList>
    </citation>
    <scope>NUCLEOTIDE SEQUENCE [LARGE SCALE GENOMIC DNA]</scope>
</reference>
<sequence length="136" mass="15110">MISLTDTQKFGVGLTGFGVFFLLFGVLLYFDRVLLGFGNILLVGGLPFIIGLQKTFRFFFQKQKVKGTSFFLAGVLLALLRWPVLGMVLETYGLFTLFKGFFPVISRILSNLPGLGFIFKLPSLRDQSLSVGSEIL</sequence>
<name>A0A4W3J6D3_CALMI</name>
<comment type="subcellular location">
    <subcellularLocation>
        <location evidence="1">Golgi apparatus membrane</location>
        <topology evidence="1">Multi-pass membrane protein</topology>
    </subcellularLocation>
</comment>
<comment type="similarity">
    <text evidence="7">Belongs to the GOT1 family.</text>
</comment>
<protein>
    <submittedName>
        <fullName evidence="9">Golgi transport 1A</fullName>
    </submittedName>
</protein>
<accession>A0A4W3J6D3</accession>